<evidence type="ECO:0000313" key="3">
    <source>
        <dbReference type="Proteomes" id="UP000502823"/>
    </source>
</evidence>
<dbReference type="AlphaFoldDB" id="A0A6L2PHV0"/>
<organism evidence="2 3">
    <name type="scientific">Coptotermes formosanus</name>
    <name type="common">Formosan subterranean termite</name>
    <dbReference type="NCBI Taxonomy" id="36987"/>
    <lineage>
        <taxon>Eukaryota</taxon>
        <taxon>Metazoa</taxon>
        <taxon>Ecdysozoa</taxon>
        <taxon>Arthropoda</taxon>
        <taxon>Hexapoda</taxon>
        <taxon>Insecta</taxon>
        <taxon>Pterygota</taxon>
        <taxon>Neoptera</taxon>
        <taxon>Polyneoptera</taxon>
        <taxon>Dictyoptera</taxon>
        <taxon>Blattodea</taxon>
        <taxon>Blattoidea</taxon>
        <taxon>Termitoidae</taxon>
        <taxon>Rhinotermitidae</taxon>
        <taxon>Coptotermes</taxon>
    </lineage>
</organism>
<feature type="transmembrane region" description="Helical" evidence="1">
    <location>
        <begin position="110"/>
        <end position="134"/>
    </location>
</feature>
<keyword evidence="3" id="KW-1185">Reference proteome</keyword>
<gene>
    <name evidence="2" type="ORF">Cfor_12287</name>
</gene>
<keyword evidence="1" id="KW-0812">Transmembrane</keyword>
<evidence type="ECO:0000256" key="1">
    <source>
        <dbReference type="SAM" id="Phobius"/>
    </source>
</evidence>
<feature type="non-terminal residue" evidence="2">
    <location>
        <position position="201"/>
    </location>
</feature>
<dbReference type="OrthoDB" id="8183114at2759"/>
<keyword evidence="1" id="KW-1133">Transmembrane helix</keyword>
<feature type="transmembrane region" description="Helical" evidence="1">
    <location>
        <begin position="154"/>
        <end position="177"/>
    </location>
</feature>
<proteinExistence type="predicted"/>
<evidence type="ECO:0008006" key="4">
    <source>
        <dbReference type="Google" id="ProtNLM"/>
    </source>
</evidence>
<name>A0A6L2PHV0_COPFO</name>
<dbReference type="Proteomes" id="UP000502823">
    <property type="component" value="Unassembled WGS sequence"/>
</dbReference>
<keyword evidence="1" id="KW-0472">Membrane</keyword>
<reference evidence="3" key="1">
    <citation type="submission" date="2020-01" db="EMBL/GenBank/DDBJ databases">
        <title>Draft genome sequence of the Termite Coptotermes fromosanus.</title>
        <authorList>
            <person name="Itakura S."/>
            <person name="Yosikawa Y."/>
            <person name="Umezawa K."/>
        </authorList>
    </citation>
    <scope>NUCLEOTIDE SEQUENCE [LARGE SCALE GENOMIC DNA]</scope>
</reference>
<dbReference type="InParanoid" id="A0A6L2PHV0"/>
<evidence type="ECO:0000313" key="2">
    <source>
        <dbReference type="EMBL" id="GFG32141.1"/>
    </source>
</evidence>
<protein>
    <recommendedName>
        <fullName evidence="4">Gustatory receptor</fullName>
    </recommendedName>
</protein>
<dbReference type="EMBL" id="BLKM01007982">
    <property type="protein sequence ID" value="GFG32141.1"/>
    <property type="molecule type" value="Genomic_DNA"/>
</dbReference>
<accession>A0A6L2PHV0</accession>
<comment type="caution">
    <text evidence="2">The sequence shown here is derived from an EMBL/GenBank/DDBJ whole genome shotgun (WGS) entry which is preliminary data.</text>
</comment>
<sequence>MGSAAGEMQFVIICFFLCQRFSSLNDMLIQLKTMRTKAIAEHWLYQSSQTKGAMRSGPLVLQVSEAQPLRRHHQLEGVTTGDTRVISVTKDAIADTVGRLCRWHRQLCDLVDMVATCYGLLLFVMIAYCFASSVFGTYEIITHFDSPESVRLRPIIMCVTCGCRLILISVIPSMTVAQAKMSRILVERLNSRYLDYASKEE</sequence>